<sequence length="171" mass="17454">MKITFSLGLALSGTLAHGLALPADSSSNTTSPYGPTPLLAERSSDSDLAKRTIQTFQIILIETDVGTIPIAGGGIAELPGCVLEINSCMYGATSGDCINAAELGIRTQGSCEYPSFDGSGLTGSTYTLTNGGTTGTFRIGGGPCAGQSVTRTGLPKNDLEPPVFTFPNCNI</sequence>
<keyword evidence="1" id="KW-0732">Signal</keyword>
<keyword evidence="3" id="KW-1185">Reference proteome</keyword>
<proteinExistence type="predicted"/>
<dbReference type="Proteomes" id="UP001175000">
    <property type="component" value="Unassembled WGS sequence"/>
</dbReference>
<dbReference type="AlphaFoldDB" id="A0AA39TSL1"/>
<protein>
    <submittedName>
        <fullName evidence="2">Uncharacterized protein</fullName>
    </submittedName>
</protein>
<accession>A0AA39TSL1</accession>
<gene>
    <name evidence="2" type="ORF">B0T14DRAFT_571242</name>
</gene>
<comment type="caution">
    <text evidence="2">The sequence shown here is derived from an EMBL/GenBank/DDBJ whole genome shotgun (WGS) entry which is preliminary data.</text>
</comment>
<evidence type="ECO:0000256" key="1">
    <source>
        <dbReference type="SAM" id="SignalP"/>
    </source>
</evidence>
<reference evidence="2" key="1">
    <citation type="submission" date="2023-06" db="EMBL/GenBank/DDBJ databases">
        <title>Genome-scale phylogeny and comparative genomics of the fungal order Sordariales.</title>
        <authorList>
            <consortium name="Lawrence Berkeley National Laboratory"/>
            <person name="Hensen N."/>
            <person name="Bonometti L."/>
            <person name="Westerberg I."/>
            <person name="Brannstrom I.O."/>
            <person name="Guillou S."/>
            <person name="Cros-Aarteil S."/>
            <person name="Calhoun S."/>
            <person name="Haridas S."/>
            <person name="Kuo A."/>
            <person name="Mondo S."/>
            <person name="Pangilinan J."/>
            <person name="Riley R."/>
            <person name="Labutti K."/>
            <person name="Andreopoulos B."/>
            <person name="Lipzen A."/>
            <person name="Chen C."/>
            <person name="Yanf M."/>
            <person name="Daum C."/>
            <person name="Ng V."/>
            <person name="Clum A."/>
            <person name="Steindorff A."/>
            <person name="Ohm R."/>
            <person name="Martin F."/>
            <person name="Silar P."/>
            <person name="Natvig D."/>
            <person name="Lalanne C."/>
            <person name="Gautier V."/>
            <person name="Ament-Velasquez S.L."/>
            <person name="Kruys A."/>
            <person name="Hutchinson M.I."/>
            <person name="Powell A.J."/>
            <person name="Barry K."/>
            <person name="Miller A.N."/>
            <person name="Grigoriev I.V."/>
            <person name="Debuchy R."/>
            <person name="Gladieux P."/>
            <person name="Thoren M.H."/>
            <person name="Johannesson H."/>
        </authorList>
    </citation>
    <scope>NUCLEOTIDE SEQUENCE</scope>
    <source>
        <strain evidence="2">CBS 606.72</strain>
    </source>
</reference>
<evidence type="ECO:0000313" key="2">
    <source>
        <dbReference type="EMBL" id="KAK0611342.1"/>
    </source>
</evidence>
<feature type="signal peptide" evidence="1">
    <location>
        <begin position="1"/>
        <end position="20"/>
    </location>
</feature>
<evidence type="ECO:0000313" key="3">
    <source>
        <dbReference type="Proteomes" id="UP001175000"/>
    </source>
</evidence>
<feature type="chain" id="PRO_5041278358" evidence="1">
    <location>
        <begin position="21"/>
        <end position="171"/>
    </location>
</feature>
<dbReference type="EMBL" id="JAULSU010000007">
    <property type="protein sequence ID" value="KAK0611342.1"/>
    <property type="molecule type" value="Genomic_DNA"/>
</dbReference>
<organism evidence="2 3">
    <name type="scientific">Immersiella caudata</name>
    <dbReference type="NCBI Taxonomy" id="314043"/>
    <lineage>
        <taxon>Eukaryota</taxon>
        <taxon>Fungi</taxon>
        <taxon>Dikarya</taxon>
        <taxon>Ascomycota</taxon>
        <taxon>Pezizomycotina</taxon>
        <taxon>Sordariomycetes</taxon>
        <taxon>Sordariomycetidae</taxon>
        <taxon>Sordariales</taxon>
        <taxon>Lasiosphaeriaceae</taxon>
        <taxon>Immersiella</taxon>
    </lineage>
</organism>
<name>A0AA39TSL1_9PEZI</name>